<gene>
    <name evidence="2" type="ORF">N8I77_004704</name>
</gene>
<protein>
    <submittedName>
        <fullName evidence="2">Uncharacterized protein</fullName>
    </submittedName>
</protein>
<feature type="compositionally biased region" description="Pro residues" evidence="1">
    <location>
        <begin position="103"/>
        <end position="112"/>
    </location>
</feature>
<dbReference type="EMBL" id="JAUJFL010000002">
    <property type="protein sequence ID" value="KAK2611360.1"/>
    <property type="molecule type" value="Genomic_DNA"/>
</dbReference>
<accession>A0AAD9SMH0</accession>
<organism evidence="2 3">
    <name type="scientific">Phomopsis amygdali</name>
    <name type="common">Fusicoccum amygdali</name>
    <dbReference type="NCBI Taxonomy" id="1214568"/>
    <lineage>
        <taxon>Eukaryota</taxon>
        <taxon>Fungi</taxon>
        <taxon>Dikarya</taxon>
        <taxon>Ascomycota</taxon>
        <taxon>Pezizomycotina</taxon>
        <taxon>Sordariomycetes</taxon>
        <taxon>Sordariomycetidae</taxon>
        <taxon>Diaporthales</taxon>
        <taxon>Diaporthaceae</taxon>
        <taxon>Diaporthe</taxon>
    </lineage>
</organism>
<evidence type="ECO:0000313" key="3">
    <source>
        <dbReference type="Proteomes" id="UP001265746"/>
    </source>
</evidence>
<proteinExistence type="predicted"/>
<evidence type="ECO:0000313" key="2">
    <source>
        <dbReference type="EMBL" id="KAK2611360.1"/>
    </source>
</evidence>
<feature type="compositionally biased region" description="Low complexity" evidence="1">
    <location>
        <begin position="19"/>
        <end position="47"/>
    </location>
</feature>
<evidence type="ECO:0000256" key="1">
    <source>
        <dbReference type="SAM" id="MobiDB-lite"/>
    </source>
</evidence>
<feature type="region of interest" description="Disordered" evidence="1">
    <location>
        <begin position="103"/>
        <end position="123"/>
    </location>
</feature>
<comment type="caution">
    <text evidence="2">The sequence shown here is derived from an EMBL/GenBank/DDBJ whole genome shotgun (WGS) entry which is preliminary data.</text>
</comment>
<name>A0AAD9SMH0_PHOAM</name>
<keyword evidence="3" id="KW-1185">Reference proteome</keyword>
<sequence>MDSFGFQPVNTRFSPSAGSRSRFSYRRTSTSSSRNSYASNTSSASAASSINSLIFRQPSIMDLEEEHRNFGSELKILEPRPVVFFGSMEERFASLCRLASAIAPPPPSPPPGVSYSPNQKGFP</sequence>
<reference evidence="2" key="1">
    <citation type="submission" date="2023-06" db="EMBL/GenBank/DDBJ databases">
        <authorList>
            <person name="Noh H."/>
        </authorList>
    </citation>
    <scope>NUCLEOTIDE SEQUENCE</scope>
    <source>
        <strain evidence="2">DUCC20226</strain>
    </source>
</reference>
<feature type="compositionally biased region" description="Polar residues" evidence="1">
    <location>
        <begin position="8"/>
        <end position="18"/>
    </location>
</feature>
<feature type="region of interest" description="Disordered" evidence="1">
    <location>
        <begin position="1"/>
        <end position="47"/>
    </location>
</feature>
<dbReference type="Proteomes" id="UP001265746">
    <property type="component" value="Unassembled WGS sequence"/>
</dbReference>
<dbReference type="AlphaFoldDB" id="A0AAD9SMH0"/>